<dbReference type="RefSeq" id="WP_319954172.1">
    <property type="nucleotide sequence ID" value="NZ_JAXAVX010000004.1"/>
</dbReference>
<dbReference type="Proteomes" id="UP001277761">
    <property type="component" value="Unassembled WGS sequence"/>
</dbReference>
<evidence type="ECO:0000313" key="1">
    <source>
        <dbReference type="EMBL" id="MDX8152017.1"/>
    </source>
</evidence>
<dbReference type="InterPro" id="IPR036291">
    <property type="entry name" value="NAD(P)-bd_dom_sf"/>
</dbReference>
<organism evidence="1 2">
    <name type="scientific">Patulibacter brassicae</name>
    <dbReference type="NCBI Taxonomy" id="1705717"/>
    <lineage>
        <taxon>Bacteria</taxon>
        <taxon>Bacillati</taxon>
        <taxon>Actinomycetota</taxon>
        <taxon>Thermoleophilia</taxon>
        <taxon>Solirubrobacterales</taxon>
        <taxon>Patulibacteraceae</taxon>
        <taxon>Patulibacter</taxon>
    </lineage>
</organism>
<reference evidence="1 2" key="1">
    <citation type="submission" date="2023-11" db="EMBL/GenBank/DDBJ databases">
        <authorList>
            <person name="Xu M."/>
            <person name="Jiang T."/>
        </authorList>
    </citation>
    <scope>NUCLEOTIDE SEQUENCE [LARGE SCALE GENOMIC DNA]</scope>
    <source>
        <strain evidence="1 2">SD</strain>
    </source>
</reference>
<protein>
    <submittedName>
        <fullName evidence="1">Zinc-binding dehydrogenase</fullName>
    </submittedName>
</protein>
<comment type="caution">
    <text evidence="1">The sequence shown here is derived from an EMBL/GenBank/DDBJ whole genome shotgun (WGS) entry which is preliminary data.</text>
</comment>
<dbReference type="SUPFAM" id="SSF51735">
    <property type="entry name" value="NAD(P)-binding Rossmann-fold domains"/>
    <property type="match status" value="1"/>
</dbReference>
<dbReference type="Gene3D" id="3.90.180.10">
    <property type="entry name" value="Medium-chain alcohol dehydrogenases, catalytic domain"/>
    <property type="match status" value="1"/>
</dbReference>
<evidence type="ECO:0000313" key="2">
    <source>
        <dbReference type="Proteomes" id="UP001277761"/>
    </source>
</evidence>
<accession>A0ABU4VJK5</accession>
<sequence length="286" mass="29349">MSDDPPPSPVATRAIRVRMTPLTPREHRVREGRRRALGDPEAAAERVVVGTSEEGATVAVLGTSERRATLSVASDAVVPLPDGLAPAVAAATLDPLLEALAVVGALGRLRRSTVLVTDGATALGRLLVACAARGGARVTAVLPAASPGPATAAALREAGAEEIVDARHTPYAVLPQFDVVLTEVDEPGPLHEHHPLHQALAATRRRGTLVPLGAPAPEDAAAKRVRVLPTPPAPTAADLRRAVDALAAGLVDPLPPRVFPVADRTAAHAALAADGERRGAVVLAWA</sequence>
<gene>
    <name evidence="1" type="ORF">SK069_10465</name>
</gene>
<dbReference type="Pfam" id="PF13602">
    <property type="entry name" value="ADH_zinc_N_2"/>
    <property type="match status" value="1"/>
</dbReference>
<proteinExistence type="predicted"/>
<dbReference type="EMBL" id="JAXAVX010000004">
    <property type="protein sequence ID" value="MDX8152017.1"/>
    <property type="molecule type" value="Genomic_DNA"/>
</dbReference>
<keyword evidence="2" id="KW-1185">Reference proteome</keyword>
<dbReference type="Gene3D" id="3.40.50.720">
    <property type="entry name" value="NAD(P)-binding Rossmann-like Domain"/>
    <property type="match status" value="1"/>
</dbReference>
<name>A0ABU4VJK5_9ACTN</name>